<accession>A0ABY8D6F0</accession>
<keyword evidence="2" id="KW-1185">Reference proteome</keyword>
<proteinExistence type="predicted"/>
<reference evidence="1 2" key="1">
    <citation type="submission" date="2023-03" db="EMBL/GenBank/DDBJ databases">
        <authorList>
            <person name="Kaur S."/>
            <person name="Espinosa-Saiz D."/>
            <person name="Velazquez E."/>
            <person name="Menendez E."/>
            <person name="diCenzo G.C."/>
        </authorList>
    </citation>
    <scope>NUCLEOTIDE SEQUENCE [LARGE SCALE GENOMIC DNA]</scope>
    <source>
        <strain evidence="1 2">LMG 27395</strain>
    </source>
</reference>
<dbReference type="Proteomes" id="UP001235547">
    <property type="component" value="Chromosome 1"/>
</dbReference>
<protein>
    <submittedName>
        <fullName evidence="1">Uncharacterized protein</fullName>
    </submittedName>
</protein>
<organism evidence="1 2">
    <name type="scientific">Sinorhizobium numidicum</name>
    <dbReference type="NCBI Taxonomy" id="680248"/>
    <lineage>
        <taxon>Bacteria</taxon>
        <taxon>Pseudomonadati</taxon>
        <taxon>Pseudomonadota</taxon>
        <taxon>Alphaproteobacteria</taxon>
        <taxon>Hyphomicrobiales</taxon>
        <taxon>Rhizobiaceae</taxon>
        <taxon>Sinorhizobium/Ensifer group</taxon>
        <taxon>Sinorhizobium</taxon>
    </lineage>
</organism>
<dbReference type="RefSeq" id="WP_280735533.1">
    <property type="nucleotide sequence ID" value="NZ_CP120368.1"/>
</dbReference>
<evidence type="ECO:0000313" key="2">
    <source>
        <dbReference type="Proteomes" id="UP001235547"/>
    </source>
</evidence>
<sequence>MTVYESTLTPGNFTLRGTWPHIYITPFLKLLPADVFGGTTKYDRAPRSVRLDFGPLCTDTFVPTNKKGKPRYFFQDRLFVREFFVRTGAKPGDTVVFEQVTPYHFRLSLRTVGGKLITA</sequence>
<dbReference type="EMBL" id="CP120371">
    <property type="protein sequence ID" value="WEX84613.1"/>
    <property type="molecule type" value="Genomic_DNA"/>
</dbReference>
<gene>
    <name evidence="1" type="ORF">PYH38_003509</name>
</gene>
<name>A0ABY8D6F0_9HYPH</name>
<evidence type="ECO:0000313" key="1">
    <source>
        <dbReference type="EMBL" id="WEX84613.1"/>
    </source>
</evidence>